<organism evidence="2 3">
    <name type="scientific">Alicyclobacillus ferrooxydans</name>
    <dbReference type="NCBI Taxonomy" id="471514"/>
    <lineage>
        <taxon>Bacteria</taxon>
        <taxon>Bacillati</taxon>
        <taxon>Bacillota</taxon>
        <taxon>Bacilli</taxon>
        <taxon>Bacillales</taxon>
        <taxon>Alicyclobacillaceae</taxon>
        <taxon>Alicyclobacillus</taxon>
    </lineage>
</organism>
<gene>
    <name evidence="2" type="ORF">AN477_11035</name>
</gene>
<dbReference type="STRING" id="471514.AN477_11035"/>
<dbReference type="Proteomes" id="UP000050482">
    <property type="component" value="Unassembled WGS sequence"/>
</dbReference>
<name>A0A0P9EX74_9BACL</name>
<dbReference type="AlphaFoldDB" id="A0A0P9EX74"/>
<comment type="caution">
    <text evidence="2">The sequence shown here is derived from an EMBL/GenBank/DDBJ whole genome shotgun (WGS) entry which is preliminary data.</text>
</comment>
<sequence>MDGLTAAIEEMQRIIVGQDKVLRHALAACLAGGHVLFEDVPGTGKTTLAATMAKVMGLHFTRVQGTPDLLPSELVGTMVFRPDKAEFEFRAGPVFTQVLLMDEVNRATPRTQSALLEAMSEQQVTVDGVTRRLDAPFFVMATANPLESQGVFPLPEAQLDRFLVQLRLGYVSLEDELEMVRRIRLRLPIDPKAVLNVQKVLEARTVTRNIYVAEDLIHYIVELCRASRVHDEIALGASPRSVLYLTSFCQALALLSGRDYILPDDVKEAWLPVMRHRMVLRSGWNADDGVNGSQVDDILNDVLHYVAVPTEIEYGAHE</sequence>
<dbReference type="PATRIC" id="fig|471514.4.peg.2011"/>
<dbReference type="InterPro" id="IPR041628">
    <property type="entry name" value="ChlI/MoxR_AAA_lid"/>
</dbReference>
<evidence type="ECO:0000313" key="2">
    <source>
        <dbReference type="EMBL" id="KPV43729.1"/>
    </source>
</evidence>
<dbReference type="Pfam" id="PF17863">
    <property type="entry name" value="AAA_lid_2"/>
    <property type="match status" value="1"/>
</dbReference>
<dbReference type="InterPro" id="IPR050764">
    <property type="entry name" value="CbbQ/NirQ/NorQ/GpvN"/>
</dbReference>
<dbReference type="Gene3D" id="3.40.50.300">
    <property type="entry name" value="P-loop containing nucleotide triphosphate hydrolases"/>
    <property type="match status" value="1"/>
</dbReference>
<proteinExistence type="predicted"/>
<keyword evidence="3" id="KW-1185">Reference proteome</keyword>
<evidence type="ECO:0000259" key="1">
    <source>
        <dbReference type="SMART" id="SM00382"/>
    </source>
</evidence>
<evidence type="ECO:0000313" key="3">
    <source>
        <dbReference type="Proteomes" id="UP000050482"/>
    </source>
</evidence>
<dbReference type="Pfam" id="PF07726">
    <property type="entry name" value="AAA_3"/>
    <property type="match status" value="1"/>
</dbReference>
<dbReference type="Gene3D" id="1.10.8.80">
    <property type="entry name" value="Magnesium chelatase subunit I, C-Terminal domain"/>
    <property type="match status" value="1"/>
</dbReference>
<dbReference type="PANTHER" id="PTHR42759:SF5">
    <property type="entry name" value="METHANOL DEHYDROGENASE REGULATOR"/>
    <property type="match status" value="1"/>
</dbReference>
<dbReference type="EMBL" id="LJCO01000046">
    <property type="protein sequence ID" value="KPV43729.1"/>
    <property type="molecule type" value="Genomic_DNA"/>
</dbReference>
<dbReference type="SMART" id="SM00382">
    <property type="entry name" value="AAA"/>
    <property type="match status" value="1"/>
</dbReference>
<dbReference type="PANTHER" id="PTHR42759">
    <property type="entry name" value="MOXR FAMILY PROTEIN"/>
    <property type="match status" value="1"/>
</dbReference>
<protein>
    <recommendedName>
        <fullName evidence="1">AAA+ ATPase domain-containing protein</fullName>
    </recommendedName>
</protein>
<dbReference type="PIRSF" id="PIRSF002849">
    <property type="entry name" value="AAA_ATPase_chaperone_MoxR_prd"/>
    <property type="match status" value="1"/>
</dbReference>
<reference evidence="2 3" key="1">
    <citation type="submission" date="2015-09" db="EMBL/GenBank/DDBJ databases">
        <title>Draft genome sequence of Alicyclobacillus ferrooxydans DSM 22381.</title>
        <authorList>
            <person name="Hemp J."/>
        </authorList>
    </citation>
    <scope>NUCLEOTIDE SEQUENCE [LARGE SCALE GENOMIC DNA]</scope>
    <source>
        <strain evidence="2 3">TC-34</strain>
    </source>
</reference>
<dbReference type="InterPro" id="IPR003593">
    <property type="entry name" value="AAA+_ATPase"/>
</dbReference>
<dbReference type="InterPro" id="IPR011703">
    <property type="entry name" value="ATPase_AAA-3"/>
</dbReference>
<dbReference type="InterPro" id="IPR027417">
    <property type="entry name" value="P-loop_NTPase"/>
</dbReference>
<dbReference type="GO" id="GO:0016887">
    <property type="term" value="F:ATP hydrolysis activity"/>
    <property type="evidence" value="ECO:0007669"/>
    <property type="project" value="InterPro"/>
</dbReference>
<dbReference type="SUPFAM" id="SSF52540">
    <property type="entry name" value="P-loop containing nucleoside triphosphate hydrolases"/>
    <property type="match status" value="1"/>
</dbReference>
<dbReference type="GO" id="GO:0005524">
    <property type="term" value="F:ATP binding"/>
    <property type="evidence" value="ECO:0007669"/>
    <property type="project" value="InterPro"/>
</dbReference>
<dbReference type="CDD" id="cd00009">
    <property type="entry name" value="AAA"/>
    <property type="match status" value="1"/>
</dbReference>
<feature type="domain" description="AAA+ ATPase" evidence="1">
    <location>
        <begin position="31"/>
        <end position="172"/>
    </location>
</feature>
<accession>A0A0P9EX74</accession>